<dbReference type="AlphaFoldDB" id="A0A0D5NR75"/>
<dbReference type="STRING" id="1126833.VN24_15905"/>
<dbReference type="InterPro" id="IPR012675">
    <property type="entry name" value="Beta-grasp_dom_sf"/>
</dbReference>
<dbReference type="EMBL" id="CP011058">
    <property type="protein sequence ID" value="AJY77781.1"/>
    <property type="molecule type" value="Genomic_DNA"/>
</dbReference>
<protein>
    <recommendedName>
        <fullName evidence="1">2Fe-2S ferredoxin-type domain-containing protein</fullName>
    </recommendedName>
</protein>
<evidence type="ECO:0000259" key="1">
    <source>
        <dbReference type="PROSITE" id="PS51085"/>
    </source>
</evidence>
<dbReference type="HOGENOM" id="CLU_2424113_0_0_9"/>
<dbReference type="InterPro" id="IPR036010">
    <property type="entry name" value="2Fe-2S_ferredoxin-like_sf"/>
</dbReference>
<dbReference type="GO" id="GO:0051537">
    <property type="term" value="F:2 iron, 2 sulfur cluster binding"/>
    <property type="evidence" value="ECO:0007669"/>
    <property type="project" value="InterPro"/>
</dbReference>
<gene>
    <name evidence="2" type="ORF">VN24_15905</name>
</gene>
<dbReference type="Proteomes" id="UP000032633">
    <property type="component" value="Chromosome"/>
</dbReference>
<sequence length="91" mass="9802">MSGIRLIQDGNVYEVSFIPGKNLLESGLDNGIPLKYKCRKGSCGVCKIRLISGAGLLTEANKRERKLLSDDVKAGYRLACQATMGPSAIDD</sequence>
<dbReference type="InterPro" id="IPR001041">
    <property type="entry name" value="2Fe-2S_ferredoxin-type"/>
</dbReference>
<organism evidence="2 3">
    <name type="scientific">Paenibacillus beijingensis</name>
    <dbReference type="NCBI Taxonomy" id="1126833"/>
    <lineage>
        <taxon>Bacteria</taxon>
        <taxon>Bacillati</taxon>
        <taxon>Bacillota</taxon>
        <taxon>Bacilli</taxon>
        <taxon>Bacillales</taxon>
        <taxon>Paenibacillaceae</taxon>
        <taxon>Paenibacillus</taxon>
    </lineage>
</organism>
<reference evidence="3" key="2">
    <citation type="submission" date="2015-03" db="EMBL/GenBank/DDBJ databases">
        <title>Genome sequence of Paenibacillus beijingensis strain DSM 24997T.</title>
        <authorList>
            <person name="Kwak Y."/>
            <person name="Shin J.-H."/>
        </authorList>
    </citation>
    <scope>NUCLEOTIDE SEQUENCE [LARGE SCALE GENOMIC DNA]</scope>
    <source>
        <strain evidence="3">DSM 24997</strain>
    </source>
</reference>
<dbReference type="PATRIC" id="fig|1126833.4.peg.3481"/>
<dbReference type="PROSITE" id="PS00197">
    <property type="entry name" value="2FE2S_FER_1"/>
    <property type="match status" value="1"/>
</dbReference>
<keyword evidence="3" id="KW-1185">Reference proteome</keyword>
<dbReference type="CDD" id="cd00207">
    <property type="entry name" value="fer2"/>
    <property type="match status" value="1"/>
</dbReference>
<dbReference type="Gene3D" id="3.10.20.30">
    <property type="match status" value="1"/>
</dbReference>
<feature type="domain" description="2Fe-2S ferredoxin-type" evidence="1">
    <location>
        <begin position="2"/>
        <end position="91"/>
    </location>
</feature>
<accession>A0A0D5NR75</accession>
<proteinExistence type="predicted"/>
<dbReference type="Pfam" id="PF00111">
    <property type="entry name" value="Fer2"/>
    <property type="match status" value="1"/>
</dbReference>
<name>A0A0D5NR75_9BACL</name>
<reference evidence="2 3" key="1">
    <citation type="journal article" date="2015" name="J. Biotechnol.">
        <title>Complete genome sequence of Paenibacillus beijingensis 7188(T) (=DSM 24997(T)), a novel rhizobacterium from jujube garden soil.</title>
        <authorList>
            <person name="Kwak Y."/>
            <person name="Shin J.H."/>
        </authorList>
    </citation>
    <scope>NUCLEOTIDE SEQUENCE [LARGE SCALE GENOMIC DNA]</scope>
    <source>
        <strain evidence="2 3">DSM 24997</strain>
    </source>
</reference>
<evidence type="ECO:0000313" key="2">
    <source>
        <dbReference type="EMBL" id="AJY77781.1"/>
    </source>
</evidence>
<dbReference type="SUPFAM" id="SSF54292">
    <property type="entry name" value="2Fe-2S ferredoxin-like"/>
    <property type="match status" value="1"/>
</dbReference>
<dbReference type="InterPro" id="IPR006058">
    <property type="entry name" value="2Fe2S_fd_BS"/>
</dbReference>
<dbReference type="KEGG" id="pbj:VN24_15905"/>
<dbReference type="PROSITE" id="PS51085">
    <property type="entry name" value="2FE2S_FER_2"/>
    <property type="match status" value="1"/>
</dbReference>
<evidence type="ECO:0000313" key="3">
    <source>
        <dbReference type="Proteomes" id="UP000032633"/>
    </source>
</evidence>